<dbReference type="SUPFAM" id="SSF53335">
    <property type="entry name" value="S-adenosyl-L-methionine-dependent methyltransferases"/>
    <property type="match status" value="1"/>
</dbReference>
<proteinExistence type="predicted"/>
<organism evidence="1 2">
    <name type="scientific">Agrobacterium larrymoorei</name>
    <dbReference type="NCBI Taxonomy" id="160699"/>
    <lineage>
        <taxon>Bacteria</taxon>
        <taxon>Pseudomonadati</taxon>
        <taxon>Pseudomonadota</taxon>
        <taxon>Alphaproteobacteria</taxon>
        <taxon>Hyphomicrobiales</taxon>
        <taxon>Rhizobiaceae</taxon>
        <taxon>Rhizobium/Agrobacterium group</taxon>
        <taxon>Agrobacterium</taxon>
    </lineage>
</organism>
<protein>
    <submittedName>
        <fullName evidence="1">O-methyltransferase YrrM</fullName>
    </submittedName>
</protein>
<keyword evidence="2" id="KW-1185">Reference proteome</keyword>
<dbReference type="Pfam" id="PF13578">
    <property type="entry name" value="Methyltransf_24"/>
    <property type="match status" value="1"/>
</dbReference>
<sequence>MYETCFEALSKSAIHLYKRPVQITSQKEAFTFIRNALDILEKTFSYAAYDDVHKHSTYLAQKSKLSLSKLFNSESISVAPDIFIDAINNISSVLMSVSPPSTIDQNTSANIVELIIKASGAELEGWCSPEKARAMAGYIRSLDAEICVEIGVYGGRSLFPCAAALKHNGHGKIYGVESWSNDVAVENKTYDWNDEWWRKVDFQKIKRDVYTFTARHGLTSQVCIIEAPSTKVSHLFNTIDFLHIDGSHSMVNAATDVLLYGTKVRSGGVIVMDDIEWDTTMPAVMMLKDFCDELEVLENPSNGKPSAAFFRKR</sequence>
<evidence type="ECO:0000313" key="1">
    <source>
        <dbReference type="EMBL" id="MDQ1184631.1"/>
    </source>
</evidence>
<dbReference type="Gene3D" id="3.40.50.150">
    <property type="entry name" value="Vaccinia Virus protein VP39"/>
    <property type="match status" value="1"/>
</dbReference>
<dbReference type="EMBL" id="JAUTBL010000002">
    <property type="protein sequence ID" value="MDQ1184631.1"/>
    <property type="molecule type" value="Genomic_DNA"/>
</dbReference>
<dbReference type="Proteomes" id="UP001224781">
    <property type="component" value="Unassembled WGS sequence"/>
</dbReference>
<gene>
    <name evidence="1" type="ORF">QE408_001774</name>
</gene>
<name>A0ABU0UI51_9HYPH</name>
<dbReference type="InterPro" id="IPR029063">
    <property type="entry name" value="SAM-dependent_MTases_sf"/>
</dbReference>
<evidence type="ECO:0000313" key="2">
    <source>
        <dbReference type="Proteomes" id="UP001224781"/>
    </source>
</evidence>
<reference evidence="1 2" key="1">
    <citation type="submission" date="2023-07" db="EMBL/GenBank/DDBJ databases">
        <title>Functional and genomic diversity of the sorghum phyllosphere microbiome.</title>
        <authorList>
            <person name="Shade A."/>
        </authorList>
    </citation>
    <scope>NUCLEOTIDE SEQUENCE [LARGE SCALE GENOMIC DNA]</scope>
    <source>
        <strain evidence="1 2">SORGH_AS_1126</strain>
    </source>
</reference>
<dbReference type="RefSeq" id="WP_306930300.1">
    <property type="nucleotide sequence ID" value="NZ_JAUTBL010000002.1"/>
</dbReference>
<accession>A0ABU0UI51</accession>
<comment type="caution">
    <text evidence="1">The sequence shown here is derived from an EMBL/GenBank/DDBJ whole genome shotgun (WGS) entry which is preliminary data.</text>
</comment>